<feature type="region of interest" description="Disordered" evidence="1">
    <location>
        <begin position="27"/>
        <end position="70"/>
    </location>
</feature>
<accession>A0ABW1S1Y9</accession>
<dbReference type="InterPro" id="IPR027994">
    <property type="entry name" value="WxL_dom"/>
</dbReference>
<evidence type="ECO:0000256" key="2">
    <source>
        <dbReference type="SAM" id="SignalP"/>
    </source>
</evidence>
<name>A0ABW1S1Y9_9LACO</name>
<evidence type="ECO:0000259" key="3">
    <source>
        <dbReference type="Pfam" id="PF13731"/>
    </source>
</evidence>
<feature type="domain" description="WxL" evidence="3">
    <location>
        <begin position="33"/>
        <end position="243"/>
    </location>
</feature>
<sequence length="245" mass="24618">MKQMLGSVLVSGALLLSAMTPMVAHAENTSNASTTGDTKVTASFTGSTSTIDPVDPNNPDTSVPGGDGNNGAAAGGGLSLIYVTNQLDFGTHQIDVLNATTIPANYVDSSDGNNSADTSTLWNNKAVFEVSDVRGTNAGWHLDVSAPNNLKGDDGSIVKGATLTLGAGTLGHSGADANNVTTAPIADVLDGTSNTLMAAAAGDGAGVTVDQIDPSNIQLTIPANSVKAQGYTTTLNWNLADTPQS</sequence>
<evidence type="ECO:0000256" key="1">
    <source>
        <dbReference type="SAM" id="MobiDB-lite"/>
    </source>
</evidence>
<keyword evidence="5" id="KW-1185">Reference proteome</keyword>
<organism evidence="4 5">
    <name type="scientific">Lactiplantibacillus daowaiensis</name>
    <dbReference type="NCBI Taxonomy" id="2559918"/>
    <lineage>
        <taxon>Bacteria</taxon>
        <taxon>Bacillati</taxon>
        <taxon>Bacillota</taxon>
        <taxon>Bacilli</taxon>
        <taxon>Lactobacillales</taxon>
        <taxon>Lactobacillaceae</taxon>
        <taxon>Lactiplantibacillus</taxon>
    </lineage>
</organism>
<protein>
    <submittedName>
        <fullName evidence="4">WxL domain-containing protein</fullName>
    </submittedName>
</protein>
<feature type="chain" id="PRO_5046714359" evidence="2">
    <location>
        <begin position="27"/>
        <end position="245"/>
    </location>
</feature>
<keyword evidence="2" id="KW-0732">Signal</keyword>
<dbReference type="Proteomes" id="UP001596282">
    <property type="component" value="Unassembled WGS sequence"/>
</dbReference>
<proteinExistence type="predicted"/>
<dbReference type="Pfam" id="PF13731">
    <property type="entry name" value="WxL"/>
    <property type="match status" value="1"/>
</dbReference>
<reference evidence="5" key="1">
    <citation type="journal article" date="2019" name="Int. J. Syst. Evol. Microbiol.">
        <title>The Global Catalogue of Microorganisms (GCM) 10K type strain sequencing project: providing services to taxonomists for standard genome sequencing and annotation.</title>
        <authorList>
            <consortium name="The Broad Institute Genomics Platform"/>
            <consortium name="The Broad Institute Genome Sequencing Center for Infectious Disease"/>
            <person name="Wu L."/>
            <person name="Ma J."/>
        </authorList>
    </citation>
    <scope>NUCLEOTIDE SEQUENCE [LARGE SCALE GENOMIC DNA]</scope>
    <source>
        <strain evidence="5">CCM 8933</strain>
    </source>
</reference>
<evidence type="ECO:0000313" key="5">
    <source>
        <dbReference type="Proteomes" id="UP001596282"/>
    </source>
</evidence>
<evidence type="ECO:0000313" key="4">
    <source>
        <dbReference type="EMBL" id="MFC6181881.1"/>
    </source>
</evidence>
<feature type="compositionally biased region" description="Polar residues" evidence="1">
    <location>
        <begin position="27"/>
        <end position="51"/>
    </location>
</feature>
<comment type="caution">
    <text evidence="4">The sequence shown here is derived from an EMBL/GenBank/DDBJ whole genome shotgun (WGS) entry which is preliminary data.</text>
</comment>
<dbReference type="RefSeq" id="WP_137627911.1">
    <property type="nucleotide sequence ID" value="NZ_BJDJ01000004.1"/>
</dbReference>
<feature type="signal peptide" evidence="2">
    <location>
        <begin position="1"/>
        <end position="26"/>
    </location>
</feature>
<gene>
    <name evidence="4" type="ORF">ACFP5Y_11655</name>
</gene>
<dbReference type="EMBL" id="JBHSSC010000042">
    <property type="protein sequence ID" value="MFC6181881.1"/>
    <property type="molecule type" value="Genomic_DNA"/>
</dbReference>